<gene>
    <name evidence="1" type="ORF">GXM_01349</name>
</gene>
<organism evidence="1 2">
    <name type="scientific">Nostoc sphaeroides CCNUC1</name>
    <dbReference type="NCBI Taxonomy" id="2653204"/>
    <lineage>
        <taxon>Bacteria</taxon>
        <taxon>Bacillati</taxon>
        <taxon>Cyanobacteriota</taxon>
        <taxon>Cyanophyceae</taxon>
        <taxon>Nostocales</taxon>
        <taxon>Nostocaceae</taxon>
        <taxon>Nostoc</taxon>
    </lineage>
</organism>
<evidence type="ECO:0000313" key="2">
    <source>
        <dbReference type="Proteomes" id="UP000326678"/>
    </source>
</evidence>
<dbReference type="KEGG" id="nsh:GXM_01349"/>
<dbReference type="EMBL" id="CP045226">
    <property type="protein sequence ID" value="QFS43876.1"/>
    <property type="molecule type" value="Genomic_DNA"/>
</dbReference>
<accession>A0A5P8VUQ3</accession>
<proteinExistence type="predicted"/>
<dbReference type="Proteomes" id="UP000326678">
    <property type="component" value="Chromosome Gxm1"/>
</dbReference>
<keyword evidence="2" id="KW-1185">Reference proteome</keyword>
<evidence type="ECO:0000313" key="1">
    <source>
        <dbReference type="EMBL" id="QFS43876.1"/>
    </source>
</evidence>
<reference evidence="1 2" key="1">
    <citation type="submission" date="2019-10" db="EMBL/GenBank/DDBJ databases">
        <title>Genomic and transcriptomic insights into the perfect genentic adaptation of a filamentous nitrogen-fixing cyanobacterium to rice fields.</title>
        <authorList>
            <person name="Chen Z."/>
        </authorList>
    </citation>
    <scope>NUCLEOTIDE SEQUENCE [LARGE SCALE GENOMIC DNA]</scope>
    <source>
        <strain evidence="1">CCNUC1</strain>
    </source>
</reference>
<protein>
    <submittedName>
        <fullName evidence="1">Uncharacterized protein</fullName>
    </submittedName>
</protein>
<name>A0A5P8VUQ3_9NOSO</name>
<sequence length="46" mass="4926">MSNTQIAAMPSAGTANAICSQKTGIEVKSENVINKDATNENFYPCY</sequence>
<dbReference type="AlphaFoldDB" id="A0A5P8VUQ3"/>